<dbReference type="EMBL" id="NIZV01000037">
    <property type="protein sequence ID" value="RSM17108.1"/>
    <property type="molecule type" value="Genomic_DNA"/>
</dbReference>
<organism evidence="2 3">
    <name type="scientific">Fusarium ambrosium</name>
    <dbReference type="NCBI Taxonomy" id="131363"/>
    <lineage>
        <taxon>Eukaryota</taxon>
        <taxon>Fungi</taxon>
        <taxon>Dikarya</taxon>
        <taxon>Ascomycota</taxon>
        <taxon>Pezizomycotina</taxon>
        <taxon>Sordariomycetes</taxon>
        <taxon>Hypocreomycetidae</taxon>
        <taxon>Hypocreales</taxon>
        <taxon>Nectriaceae</taxon>
        <taxon>Fusarium</taxon>
        <taxon>Fusarium solani species complex</taxon>
    </lineage>
</organism>
<proteinExistence type="predicted"/>
<reference evidence="2 3" key="1">
    <citation type="submission" date="2017-06" db="EMBL/GenBank/DDBJ databases">
        <title>Cmopartive genomic analysis of Ambrosia Fusariam Clade fungi.</title>
        <authorList>
            <person name="Stajich J.E."/>
            <person name="Carrillo J."/>
            <person name="Kijimoto T."/>
            <person name="Eskalen A."/>
            <person name="O'Donnell K."/>
            <person name="Kasson M."/>
        </authorList>
    </citation>
    <scope>NUCLEOTIDE SEQUENCE [LARGE SCALE GENOMIC DNA]</scope>
    <source>
        <strain evidence="2 3">NRRL 20438</strain>
    </source>
</reference>
<gene>
    <name evidence="2" type="ORF">CDV31_004001</name>
</gene>
<feature type="transmembrane region" description="Helical" evidence="1">
    <location>
        <begin position="89"/>
        <end position="108"/>
    </location>
</feature>
<evidence type="ECO:0000313" key="3">
    <source>
        <dbReference type="Proteomes" id="UP000288429"/>
    </source>
</evidence>
<protein>
    <recommendedName>
        <fullName evidence="4">HIG1 domain-containing protein</fullName>
    </recommendedName>
</protein>
<sequence>MLSPAVISALDLLVRAPRVNTKACSGKPISEVCPVEATTLGYNPNLGANIFFVVAFGLCALGGGLAAAGAFQNDPGLSEKGNSANMARVALQVVVLVAFGVIRYRLLISSVT</sequence>
<keyword evidence="1" id="KW-0812">Transmembrane</keyword>
<name>A0A428US44_9HYPO</name>
<evidence type="ECO:0000313" key="2">
    <source>
        <dbReference type="EMBL" id="RSM17108.1"/>
    </source>
</evidence>
<dbReference type="Proteomes" id="UP000288429">
    <property type="component" value="Unassembled WGS sequence"/>
</dbReference>
<keyword evidence="3" id="KW-1185">Reference proteome</keyword>
<accession>A0A428US44</accession>
<keyword evidence="1" id="KW-1133">Transmembrane helix</keyword>
<keyword evidence="1" id="KW-0472">Membrane</keyword>
<feature type="transmembrane region" description="Helical" evidence="1">
    <location>
        <begin position="46"/>
        <end position="68"/>
    </location>
</feature>
<dbReference type="AlphaFoldDB" id="A0A428US44"/>
<evidence type="ECO:0000256" key="1">
    <source>
        <dbReference type="SAM" id="Phobius"/>
    </source>
</evidence>
<comment type="caution">
    <text evidence="2">The sequence shown here is derived from an EMBL/GenBank/DDBJ whole genome shotgun (WGS) entry which is preliminary data.</text>
</comment>
<evidence type="ECO:0008006" key="4">
    <source>
        <dbReference type="Google" id="ProtNLM"/>
    </source>
</evidence>